<keyword evidence="2" id="KW-0472">Membrane</keyword>
<sequence>TKIVAQFLSMERELRLKAFIEEYARVVQLFDDIVSMKESMGRLETYMVIMVCQVGAAMIAVSLFILVRFCQAQRNSGEYQLEHRFERNPSPPQEKKKTMKTHPHLSFSPDKYAQESHPFGGEKGSVPSFTLTGMVDLDEYDANIPARIPPKISLLLSVNTARIIVDKSEEAT</sequence>
<feature type="non-terminal residue" evidence="3">
    <location>
        <position position="1"/>
    </location>
</feature>
<keyword evidence="2" id="KW-1133">Transmembrane helix</keyword>
<feature type="transmembrane region" description="Helical" evidence="2">
    <location>
        <begin position="46"/>
        <end position="67"/>
    </location>
</feature>
<name>A0A0B1SZQ8_OESDE</name>
<evidence type="ECO:0000313" key="3">
    <source>
        <dbReference type="EMBL" id="KHJ90763.1"/>
    </source>
</evidence>
<evidence type="ECO:0000256" key="2">
    <source>
        <dbReference type="SAM" id="Phobius"/>
    </source>
</evidence>
<gene>
    <name evidence="3" type="ORF">OESDEN_09383</name>
</gene>
<evidence type="ECO:0000313" key="4">
    <source>
        <dbReference type="Proteomes" id="UP000053660"/>
    </source>
</evidence>
<protein>
    <submittedName>
        <fullName evidence="3">Uncharacterized protein</fullName>
    </submittedName>
</protein>
<keyword evidence="4" id="KW-1185">Reference proteome</keyword>
<dbReference type="Proteomes" id="UP000053660">
    <property type="component" value="Unassembled WGS sequence"/>
</dbReference>
<keyword evidence="2" id="KW-0812">Transmembrane</keyword>
<evidence type="ECO:0000256" key="1">
    <source>
        <dbReference type="SAM" id="MobiDB-lite"/>
    </source>
</evidence>
<proteinExistence type="predicted"/>
<reference evidence="3 4" key="1">
    <citation type="submission" date="2014-03" db="EMBL/GenBank/DDBJ databases">
        <title>Draft genome of the hookworm Oesophagostomum dentatum.</title>
        <authorList>
            <person name="Mitreva M."/>
        </authorList>
    </citation>
    <scope>NUCLEOTIDE SEQUENCE [LARGE SCALE GENOMIC DNA]</scope>
    <source>
        <strain evidence="3 4">OD-Hann</strain>
    </source>
</reference>
<dbReference type="OrthoDB" id="5784149at2759"/>
<organism evidence="3 4">
    <name type="scientific">Oesophagostomum dentatum</name>
    <name type="common">Nodular worm</name>
    <dbReference type="NCBI Taxonomy" id="61180"/>
    <lineage>
        <taxon>Eukaryota</taxon>
        <taxon>Metazoa</taxon>
        <taxon>Ecdysozoa</taxon>
        <taxon>Nematoda</taxon>
        <taxon>Chromadorea</taxon>
        <taxon>Rhabditida</taxon>
        <taxon>Rhabditina</taxon>
        <taxon>Rhabditomorpha</taxon>
        <taxon>Strongyloidea</taxon>
        <taxon>Strongylidae</taxon>
        <taxon>Oesophagostomum</taxon>
    </lineage>
</organism>
<accession>A0A0B1SZQ8</accession>
<feature type="region of interest" description="Disordered" evidence="1">
    <location>
        <begin position="83"/>
        <end position="102"/>
    </location>
</feature>
<dbReference type="EMBL" id="KN552683">
    <property type="protein sequence ID" value="KHJ90763.1"/>
    <property type="molecule type" value="Genomic_DNA"/>
</dbReference>
<dbReference type="AlphaFoldDB" id="A0A0B1SZQ8"/>